<name>A0ABY8HCL5_ENSAD</name>
<reference evidence="1 2" key="1">
    <citation type="submission" date="2023-03" db="EMBL/GenBank/DDBJ databases">
        <title>Comparative genome and transcriptome analysis combination mining strategies for increasing vitamin B12 production of Ensifer adhaerens strain.</title>
        <authorList>
            <person name="Yongheng L."/>
        </authorList>
    </citation>
    <scope>NUCLEOTIDE SEQUENCE [LARGE SCALE GENOMIC DNA]</scope>
    <source>
        <strain evidence="1 2">Casida A-T305</strain>
    </source>
</reference>
<sequence length="66" mass="7391">MINILDRRSSVDVMRDYDALPKPVREAVASAHFAYDPRILAKRIARGRSPDDVVAMIRPLAARSAQ</sequence>
<dbReference type="EMBL" id="CP121308">
    <property type="protein sequence ID" value="WFP89698.1"/>
    <property type="molecule type" value="Genomic_DNA"/>
</dbReference>
<dbReference type="Proteomes" id="UP001214094">
    <property type="component" value="Chromosome"/>
</dbReference>
<dbReference type="InterPro" id="IPR045386">
    <property type="entry name" value="DUF6525"/>
</dbReference>
<keyword evidence="2" id="KW-1185">Reference proteome</keyword>
<proteinExistence type="predicted"/>
<evidence type="ECO:0000313" key="1">
    <source>
        <dbReference type="EMBL" id="WFP89698.1"/>
    </source>
</evidence>
<protein>
    <submittedName>
        <fullName evidence="1">DUF6525 family protein</fullName>
    </submittedName>
</protein>
<dbReference type="RefSeq" id="WP_034797832.1">
    <property type="nucleotide sequence ID" value="NZ_CP015880.1"/>
</dbReference>
<organism evidence="1 2">
    <name type="scientific">Ensifer adhaerens</name>
    <name type="common">Sinorhizobium morelense</name>
    <dbReference type="NCBI Taxonomy" id="106592"/>
    <lineage>
        <taxon>Bacteria</taxon>
        <taxon>Pseudomonadati</taxon>
        <taxon>Pseudomonadota</taxon>
        <taxon>Alphaproteobacteria</taxon>
        <taxon>Hyphomicrobiales</taxon>
        <taxon>Rhizobiaceae</taxon>
        <taxon>Sinorhizobium/Ensifer group</taxon>
        <taxon>Ensifer</taxon>
    </lineage>
</organism>
<dbReference type="GeneID" id="29519091"/>
<dbReference type="Pfam" id="PF20135">
    <property type="entry name" value="DUF6525"/>
    <property type="match status" value="1"/>
</dbReference>
<accession>A0ABY8HCL5</accession>
<gene>
    <name evidence="1" type="ORF">P4B07_14155</name>
</gene>
<evidence type="ECO:0000313" key="2">
    <source>
        <dbReference type="Proteomes" id="UP001214094"/>
    </source>
</evidence>